<keyword evidence="9" id="KW-1185">Reference proteome</keyword>
<dbReference type="EMBL" id="MU854409">
    <property type="protein sequence ID" value="KAK4039152.1"/>
    <property type="molecule type" value="Genomic_DNA"/>
</dbReference>
<dbReference type="PANTHER" id="PTHR12428:SF65">
    <property type="entry name" value="CYTOCHROME C OXIDASE ASSEMBLY PROTEIN COX18, MITOCHONDRIAL"/>
    <property type="match status" value="1"/>
</dbReference>
<dbReference type="GO" id="GO:0032979">
    <property type="term" value="P:protein insertion into mitochondrial inner membrane from matrix"/>
    <property type="evidence" value="ECO:0007669"/>
    <property type="project" value="TreeGrafter"/>
</dbReference>
<evidence type="ECO:0000256" key="3">
    <source>
        <dbReference type="ARBA" id="ARBA00022692"/>
    </source>
</evidence>
<evidence type="ECO:0000256" key="4">
    <source>
        <dbReference type="ARBA" id="ARBA00022989"/>
    </source>
</evidence>
<keyword evidence="4 7" id="KW-1133">Transmembrane helix</keyword>
<sequence length="406" mass="44273">MRTITRLRASHAHPLSLQIPSPQTTPSRSYSSLRPLTHTLTHPPFIITPRGLTRPRPPSPRHQRHPPSNRAFSFLPLLETSITASQTLLTTLHTTTLTPWYLTIPLFALTLNLLTRLPTTIYSRRVAVRRQALQPLIPAWSARVNADMAAHARANSSSSSGSSKQESRGWMKGFVTANMRALRKRERRWGVQRWKDWVPGVAVFPFWVVGIESLRRMCGGPRGLLGSVLFGGEREGGRGGVATTAGGGGGAAGGEGETVARYVADQTMATGGCLWFPDLTAADPLHILPFALSAILVLNVMPKSMLSLRVLLGLDSLPEAAVGGVKWRLRLQRGLLMVAMAVGPITMDLPAALHLYWISSAALTKAQTSIIHKLMPLPKIVPPAKKEQAVLIMPTREDGKKPDGKR</sequence>
<evidence type="ECO:0000256" key="2">
    <source>
        <dbReference type="ARBA" id="ARBA00009877"/>
    </source>
</evidence>
<dbReference type="InterPro" id="IPR001708">
    <property type="entry name" value="YidC/ALB3/OXA1/COX18"/>
</dbReference>
<name>A0AAN6PDV9_9PEZI</name>
<evidence type="ECO:0000313" key="9">
    <source>
        <dbReference type="Proteomes" id="UP001303115"/>
    </source>
</evidence>
<protein>
    <submittedName>
        <fullName evidence="8">Uncharacterized protein</fullName>
    </submittedName>
</protein>
<gene>
    <name evidence="8" type="ORF">C8A01DRAFT_47357</name>
</gene>
<keyword evidence="3 7" id="KW-0812">Transmembrane</keyword>
<feature type="transmembrane region" description="Helical" evidence="7">
    <location>
        <begin position="335"/>
        <end position="357"/>
    </location>
</feature>
<reference evidence="9" key="1">
    <citation type="journal article" date="2023" name="Mol. Phylogenet. Evol.">
        <title>Genome-scale phylogeny and comparative genomics of the fungal order Sordariales.</title>
        <authorList>
            <person name="Hensen N."/>
            <person name="Bonometti L."/>
            <person name="Westerberg I."/>
            <person name="Brannstrom I.O."/>
            <person name="Guillou S."/>
            <person name="Cros-Aarteil S."/>
            <person name="Calhoun S."/>
            <person name="Haridas S."/>
            <person name="Kuo A."/>
            <person name="Mondo S."/>
            <person name="Pangilinan J."/>
            <person name="Riley R."/>
            <person name="LaButti K."/>
            <person name="Andreopoulos B."/>
            <person name="Lipzen A."/>
            <person name="Chen C."/>
            <person name="Yan M."/>
            <person name="Daum C."/>
            <person name="Ng V."/>
            <person name="Clum A."/>
            <person name="Steindorff A."/>
            <person name="Ohm R.A."/>
            <person name="Martin F."/>
            <person name="Silar P."/>
            <person name="Natvig D.O."/>
            <person name="Lalanne C."/>
            <person name="Gautier V."/>
            <person name="Ament-Velasquez S.L."/>
            <person name="Kruys A."/>
            <person name="Hutchinson M.I."/>
            <person name="Powell A.J."/>
            <person name="Barry K."/>
            <person name="Miller A.N."/>
            <person name="Grigoriev I.V."/>
            <person name="Debuchy R."/>
            <person name="Gladieux P."/>
            <person name="Hiltunen Thoren M."/>
            <person name="Johannesson H."/>
        </authorList>
    </citation>
    <scope>NUCLEOTIDE SEQUENCE [LARGE SCALE GENOMIC DNA]</scope>
    <source>
        <strain evidence="9">CBS 284.82</strain>
    </source>
</reference>
<evidence type="ECO:0000256" key="5">
    <source>
        <dbReference type="ARBA" id="ARBA00023136"/>
    </source>
</evidence>
<dbReference type="Proteomes" id="UP001303115">
    <property type="component" value="Unassembled WGS sequence"/>
</dbReference>
<comment type="similarity">
    <text evidence="2">Belongs to the OXA1/ALB3/YidC family.</text>
</comment>
<proteinExistence type="inferred from homology"/>
<dbReference type="PANTHER" id="PTHR12428">
    <property type="entry name" value="OXA1"/>
    <property type="match status" value="1"/>
</dbReference>
<organism evidence="8 9">
    <name type="scientific">Parachaetomium inaequale</name>
    <dbReference type="NCBI Taxonomy" id="2588326"/>
    <lineage>
        <taxon>Eukaryota</taxon>
        <taxon>Fungi</taxon>
        <taxon>Dikarya</taxon>
        <taxon>Ascomycota</taxon>
        <taxon>Pezizomycotina</taxon>
        <taxon>Sordariomycetes</taxon>
        <taxon>Sordariomycetidae</taxon>
        <taxon>Sordariales</taxon>
        <taxon>Chaetomiaceae</taxon>
        <taxon>Parachaetomium</taxon>
    </lineage>
</organism>
<dbReference type="GO" id="GO:0032977">
    <property type="term" value="F:membrane insertase activity"/>
    <property type="evidence" value="ECO:0007669"/>
    <property type="project" value="InterPro"/>
</dbReference>
<evidence type="ECO:0000313" key="8">
    <source>
        <dbReference type="EMBL" id="KAK4039152.1"/>
    </source>
</evidence>
<dbReference type="AlphaFoldDB" id="A0AAN6PDV9"/>
<keyword evidence="5 7" id="KW-0472">Membrane</keyword>
<feature type="region of interest" description="Disordered" evidence="6">
    <location>
        <begin position="1"/>
        <end position="69"/>
    </location>
</feature>
<evidence type="ECO:0000256" key="7">
    <source>
        <dbReference type="SAM" id="Phobius"/>
    </source>
</evidence>
<evidence type="ECO:0000256" key="6">
    <source>
        <dbReference type="SAM" id="MobiDB-lite"/>
    </source>
</evidence>
<accession>A0AAN6PDV9</accession>
<comment type="subcellular location">
    <subcellularLocation>
        <location evidence="1">Membrane</location>
        <topology evidence="1">Multi-pass membrane protein</topology>
    </subcellularLocation>
</comment>
<dbReference type="GO" id="GO:0005743">
    <property type="term" value="C:mitochondrial inner membrane"/>
    <property type="evidence" value="ECO:0007669"/>
    <property type="project" value="TreeGrafter"/>
</dbReference>
<comment type="caution">
    <text evidence="8">The sequence shown here is derived from an EMBL/GenBank/DDBJ whole genome shotgun (WGS) entry which is preliminary data.</text>
</comment>
<dbReference type="GO" id="GO:0033617">
    <property type="term" value="P:mitochondrial respiratory chain complex IV assembly"/>
    <property type="evidence" value="ECO:0007669"/>
    <property type="project" value="TreeGrafter"/>
</dbReference>
<feature type="compositionally biased region" description="Polar residues" evidence="6">
    <location>
        <begin position="18"/>
        <end position="40"/>
    </location>
</feature>
<evidence type="ECO:0000256" key="1">
    <source>
        <dbReference type="ARBA" id="ARBA00004141"/>
    </source>
</evidence>